<feature type="region of interest" description="Disordered" evidence="1">
    <location>
        <begin position="1"/>
        <end position="42"/>
    </location>
</feature>
<organism evidence="2 3">
    <name type="scientific">Streblomastix strix</name>
    <dbReference type="NCBI Taxonomy" id="222440"/>
    <lineage>
        <taxon>Eukaryota</taxon>
        <taxon>Metamonada</taxon>
        <taxon>Preaxostyla</taxon>
        <taxon>Oxymonadida</taxon>
        <taxon>Streblomastigidae</taxon>
        <taxon>Streblomastix</taxon>
    </lineage>
</organism>
<dbReference type="EMBL" id="SNRW01000619">
    <property type="protein sequence ID" value="KAA6400115.1"/>
    <property type="molecule type" value="Genomic_DNA"/>
</dbReference>
<gene>
    <name evidence="2" type="ORF">EZS28_004364</name>
</gene>
<proteinExistence type="predicted"/>
<sequence length="566" mass="65978">MKNKDSKSRSSSPSSKNTSQTPPLSVSPSKTPNKAKLNQTQYRMNPSILPPNILQYKKNLYEFLQAHREFVNDVVDCMNEKVPQIEQCEEKFFGVVLKETGKKQDDFRDNELKRRFEIIERLRDDDKSNSNNDDQINELLEVDDDWYQNEDEQIMKQQQQINLINNNEVFKAVELIVANHIKQLSTFPQAQITAENFIQGFPLQSKQIDLSKKYLKKQNNNKEIQDEFYSGFKMGLGFKKKEDYRSNMDKDDDDDDLDWKKNKEQKDDEEQDDDYNGQKNLINEFNKASQLMKDLFSDVKEEFVSIKSICDPFFQFMRRFPAEFSESGSEEQFISLLAPFARKEIIEKKWNVFDYPKFTDYFDWIKQLKEIADIEQNENEQEMIGNKQVIIIDDDENENQKISINDKTGDKKQDNNIIGINRDNSQSLEMAHRSIIEIVSKIVAPVACEMILHQYDPISDQNTNAILAFHSEINNLMINRSKNEDKESILAWNPSFSFHAVLALKMIFSIVPNIWFADAENSAIFAPLYVFLCKFKILTASLGSSCQTLLEETDQLLSITRRSLQG</sequence>
<dbReference type="AlphaFoldDB" id="A0A5J4X0J1"/>
<evidence type="ECO:0000313" key="2">
    <source>
        <dbReference type="EMBL" id="KAA6400115.1"/>
    </source>
</evidence>
<evidence type="ECO:0000313" key="3">
    <source>
        <dbReference type="Proteomes" id="UP000324800"/>
    </source>
</evidence>
<evidence type="ECO:0000256" key="1">
    <source>
        <dbReference type="SAM" id="MobiDB-lite"/>
    </source>
</evidence>
<feature type="compositionally biased region" description="Low complexity" evidence="1">
    <location>
        <begin position="9"/>
        <end position="19"/>
    </location>
</feature>
<evidence type="ECO:0008006" key="4">
    <source>
        <dbReference type="Google" id="ProtNLM"/>
    </source>
</evidence>
<protein>
    <recommendedName>
        <fullName evidence="4">GCF C-terminal domain-containing protein</fullName>
    </recommendedName>
</protein>
<reference evidence="2 3" key="1">
    <citation type="submission" date="2019-03" db="EMBL/GenBank/DDBJ databases">
        <title>Single cell metagenomics reveals metabolic interactions within the superorganism composed of flagellate Streblomastix strix and complex community of Bacteroidetes bacteria on its surface.</title>
        <authorList>
            <person name="Treitli S.C."/>
            <person name="Kolisko M."/>
            <person name="Husnik F."/>
            <person name="Keeling P."/>
            <person name="Hampl V."/>
        </authorList>
    </citation>
    <scope>NUCLEOTIDE SEQUENCE [LARGE SCALE GENOMIC DNA]</scope>
    <source>
        <strain evidence="2">ST1C</strain>
    </source>
</reference>
<feature type="region of interest" description="Disordered" evidence="1">
    <location>
        <begin position="244"/>
        <end position="277"/>
    </location>
</feature>
<comment type="caution">
    <text evidence="2">The sequence shown here is derived from an EMBL/GenBank/DDBJ whole genome shotgun (WGS) entry which is preliminary data.</text>
</comment>
<accession>A0A5J4X0J1</accession>
<dbReference type="Proteomes" id="UP000324800">
    <property type="component" value="Unassembled WGS sequence"/>
</dbReference>
<feature type="compositionally biased region" description="Polar residues" evidence="1">
    <location>
        <begin position="20"/>
        <end position="42"/>
    </location>
</feature>
<dbReference type="OrthoDB" id="429427at2759"/>
<name>A0A5J4X0J1_9EUKA</name>